<evidence type="ECO:0000256" key="5">
    <source>
        <dbReference type="ARBA" id="ARBA00022833"/>
    </source>
</evidence>
<protein>
    <recommendedName>
        <fullName evidence="11">C2H2-type domain-containing protein</fullName>
    </recommendedName>
</protein>
<feature type="domain" description="C2H2-type" evidence="11">
    <location>
        <begin position="12"/>
        <end position="39"/>
    </location>
</feature>
<dbReference type="Pfam" id="PF00096">
    <property type="entry name" value="zf-C2H2"/>
    <property type="match status" value="2"/>
</dbReference>
<dbReference type="InterPro" id="IPR036236">
    <property type="entry name" value="Znf_C2H2_sf"/>
</dbReference>
<dbReference type="PROSITE" id="PS00028">
    <property type="entry name" value="ZINC_FINGER_C2H2_1"/>
    <property type="match status" value="2"/>
</dbReference>
<comment type="subcellular location">
    <subcellularLocation>
        <location evidence="1">Nucleus</location>
    </subcellularLocation>
</comment>
<dbReference type="GeneID" id="37213462"/>
<dbReference type="InterPro" id="IPR007219">
    <property type="entry name" value="XnlR_reg_dom"/>
</dbReference>
<dbReference type="GO" id="GO:0006351">
    <property type="term" value="P:DNA-templated transcription"/>
    <property type="evidence" value="ECO:0007669"/>
    <property type="project" value="InterPro"/>
</dbReference>
<dbReference type="PANTHER" id="PTHR40626">
    <property type="entry name" value="MIP31509P"/>
    <property type="match status" value="1"/>
</dbReference>
<feature type="region of interest" description="Disordered" evidence="10">
    <location>
        <begin position="61"/>
        <end position="86"/>
    </location>
</feature>
<feature type="compositionally biased region" description="Polar residues" evidence="10">
    <location>
        <begin position="63"/>
        <end position="85"/>
    </location>
</feature>
<dbReference type="PROSITE" id="PS50157">
    <property type="entry name" value="ZINC_FINGER_C2H2_2"/>
    <property type="match status" value="2"/>
</dbReference>
<keyword evidence="8" id="KW-0539">Nucleus</keyword>
<evidence type="ECO:0000256" key="1">
    <source>
        <dbReference type="ARBA" id="ARBA00004123"/>
    </source>
</evidence>
<keyword evidence="4 9" id="KW-0863">Zinc-finger</keyword>
<dbReference type="InterPro" id="IPR051059">
    <property type="entry name" value="VerF-like"/>
</dbReference>
<dbReference type="RefSeq" id="XP_025562244.1">
    <property type="nucleotide sequence ID" value="XM_025708870.1"/>
</dbReference>
<keyword evidence="6" id="KW-0805">Transcription regulation</keyword>
<dbReference type="GO" id="GO:0005634">
    <property type="term" value="C:nucleus"/>
    <property type="evidence" value="ECO:0007669"/>
    <property type="project" value="UniProtKB-SubCell"/>
</dbReference>
<feature type="compositionally biased region" description="Low complexity" evidence="10">
    <location>
        <begin position="164"/>
        <end position="181"/>
    </location>
</feature>
<dbReference type="Pfam" id="PF04082">
    <property type="entry name" value="Fungal_trans"/>
    <property type="match status" value="1"/>
</dbReference>
<dbReference type="GO" id="GO:0008270">
    <property type="term" value="F:zinc ion binding"/>
    <property type="evidence" value="ECO:0007669"/>
    <property type="project" value="UniProtKB-KW"/>
</dbReference>
<keyword evidence="3" id="KW-0677">Repeat</keyword>
<evidence type="ECO:0000256" key="6">
    <source>
        <dbReference type="ARBA" id="ARBA00023015"/>
    </source>
</evidence>
<evidence type="ECO:0000259" key="11">
    <source>
        <dbReference type="PROSITE" id="PS50157"/>
    </source>
</evidence>
<evidence type="ECO:0000256" key="7">
    <source>
        <dbReference type="ARBA" id="ARBA00023163"/>
    </source>
</evidence>
<evidence type="ECO:0000256" key="3">
    <source>
        <dbReference type="ARBA" id="ARBA00022737"/>
    </source>
</evidence>
<feature type="domain" description="C2H2-type" evidence="11">
    <location>
        <begin position="40"/>
        <end position="62"/>
    </location>
</feature>
<dbReference type="PANTHER" id="PTHR40626:SF11">
    <property type="entry name" value="ZINC FINGER PROTEIN YPR022C"/>
    <property type="match status" value="1"/>
</dbReference>
<dbReference type="AlphaFoldDB" id="A0A319BCM9"/>
<dbReference type="SMART" id="SM00355">
    <property type="entry name" value="ZnF_C2H2"/>
    <property type="match status" value="2"/>
</dbReference>
<evidence type="ECO:0000313" key="12">
    <source>
        <dbReference type="EMBL" id="PYH68450.1"/>
    </source>
</evidence>
<feature type="region of interest" description="Disordered" evidence="10">
    <location>
        <begin position="159"/>
        <end position="185"/>
    </location>
</feature>
<dbReference type="GO" id="GO:0000981">
    <property type="term" value="F:DNA-binding transcription factor activity, RNA polymerase II-specific"/>
    <property type="evidence" value="ECO:0007669"/>
    <property type="project" value="InterPro"/>
</dbReference>
<dbReference type="GO" id="GO:0000785">
    <property type="term" value="C:chromatin"/>
    <property type="evidence" value="ECO:0007669"/>
    <property type="project" value="TreeGrafter"/>
</dbReference>
<evidence type="ECO:0000256" key="4">
    <source>
        <dbReference type="ARBA" id="ARBA00022771"/>
    </source>
</evidence>
<proteinExistence type="predicted"/>
<evidence type="ECO:0000313" key="13">
    <source>
        <dbReference type="Proteomes" id="UP000248405"/>
    </source>
</evidence>
<dbReference type="Proteomes" id="UP000248405">
    <property type="component" value="Unassembled WGS sequence"/>
</dbReference>
<evidence type="ECO:0000256" key="9">
    <source>
        <dbReference type="PROSITE-ProRule" id="PRU00042"/>
    </source>
</evidence>
<keyword evidence="13" id="KW-1185">Reference proteome</keyword>
<dbReference type="FunFam" id="3.30.160.60:FF:002343">
    <property type="entry name" value="Zinc finger protein 33A"/>
    <property type="match status" value="1"/>
</dbReference>
<dbReference type="EMBL" id="KZ821626">
    <property type="protein sequence ID" value="PYH68450.1"/>
    <property type="molecule type" value="Genomic_DNA"/>
</dbReference>
<dbReference type="Gene3D" id="3.30.160.60">
    <property type="entry name" value="Classic Zinc Finger"/>
    <property type="match status" value="2"/>
</dbReference>
<sequence length="766" mass="85853">MPPSRYRNRKERSCPWCSQSFTKEDHLSRHIRTHTKERPFRCSVCGKPFSRHDSLLRHARNHGQASLQQPSLPEQPTSAQNSPADNTLCAAPRLDEGIALDPLRTSFILLDTPPLSTADHPEPGNVSTFPSSSRAGKGECLTMLEANGNSSTVDKAYERVSQQPGPAASSHSGCPSSLSPPDNALNENLQYQAYDWTLESMTQIPTWLATDDFDINELNAAIIASTNIPALLQNSADMGPISDPLLQTGESLSNGTDKFEDIVCRHWFTHPEAPGTEHGLPDRESRATVDEPYRKGLTERLQYRVPTDPLPSTDFLNMCIQMYFARFHPIFPVVHAPTFRPSTANALLLLSICSIGSLFLGSRHGISCGTRIFETLNKAILASWETYIGKGEPEVRSMSQAALIGQVFGYLSGKPRHLLLIQVFHGTILTWVRRIRVLRSHQSTCEIEREEIERDPEGAWTKWVAKEEQRRLVAGLAILDSEIADLFLSEPYMRRPSLRSSISDDEIWTAPTAADWSRSFTRQLSSHVRSDSMAKQNSFKEYFALEEIAGSVCDARMSDDYSALPSQQSVLEKFHCNNITQRSSSAGPDNFCLRALWHVTFLSSLVDFDRLELAVGREGHEESQRHVCYARAWANSRDGCRCVVHAVLTFRCLESLPIAKEPPIHAPRSLHRAILVMYCYLQFKVISDRTDVSQQPLNFPDLKHAGIDCERILAELNGPGMWGPKPMHSSMLCHCIDLLRRLGHWGLARQQAAMWEVVVYGLSPSQ</sequence>
<reference evidence="12" key="1">
    <citation type="submission" date="2016-12" db="EMBL/GenBank/DDBJ databases">
        <title>The genomes of Aspergillus section Nigri reveals drivers in fungal speciation.</title>
        <authorList>
            <consortium name="DOE Joint Genome Institute"/>
            <person name="Vesth T.C."/>
            <person name="Nybo J."/>
            <person name="Theobald S."/>
            <person name="Brandl J."/>
            <person name="Frisvad J.C."/>
            <person name="Nielsen K.F."/>
            <person name="Lyhne E.K."/>
            <person name="Kogle M.E."/>
            <person name="Kuo A."/>
            <person name="Riley R."/>
            <person name="Clum A."/>
            <person name="Nolan M."/>
            <person name="Lipzen A."/>
            <person name="Salamov A."/>
            <person name="Henrissat B."/>
            <person name="Wiebenga A."/>
            <person name="De Vries R.P."/>
            <person name="Grigoriev I.V."/>
            <person name="Mortensen U.H."/>
            <person name="Andersen M.R."/>
            <person name="Baker S.E."/>
        </authorList>
    </citation>
    <scope>NUCLEOTIDE SEQUENCE [LARGE SCALE GENOMIC DNA]</scope>
    <source>
        <strain evidence="12">CBS 113365</strain>
    </source>
</reference>
<accession>A0A319BCM9</accession>
<gene>
    <name evidence="12" type="ORF">BO88DRAFT_425991</name>
</gene>
<evidence type="ECO:0000256" key="10">
    <source>
        <dbReference type="SAM" id="MobiDB-lite"/>
    </source>
</evidence>
<evidence type="ECO:0000256" key="8">
    <source>
        <dbReference type="ARBA" id="ARBA00023242"/>
    </source>
</evidence>
<dbReference type="OrthoDB" id="10018191at2759"/>
<dbReference type="CDD" id="cd12148">
    <property type="entry name" value="fungal_TF_MHR"/>
    <property type="match status" value="1"/>
</dbReference>
<organism evidence="12 13">
    <name type="scientific">Aspergillus vadensis (strain CBS 113365 / IMI 142717 / IBT 24658)</name>
    <dbReference type="NCBI Taxonomy" id="1448311"/>
    <lineage>
        <taxon>Eukaryota</taxon>
        <taxon>Fungi</taxon>
        <taxon>Dikarya</taxon>
        <taxon>Ascomycota</taxon>
        <taxon>Pezizomycotina</taxon>
        <taxon>Eurotiomycetes</taxon>
        <taxon>Eurotiomycetidae</taxon>
        <taxon>Eurotiales</taxon>
        <taxon>Aspergillaceae</taxon>
        <taxon>Aspergillus</taxon>
        <taxon>Aspergillus subgen. Circumdati</taxon>
    </lineage>
</organism>
<dbReference type="InterPro" id="IPR013087">
    <property type="entry name" value="Znf_C2H2_type"/>
</dbReference>
<dbReference type="GO" id="GO:0000978">
    <property type="term" value="F:RNA polymerase II cis-regulatory region sequence-specific DNA binding"/>
    <property type="evidence" value="ECO:0007669"/>
    <property type="project" value="InterPro"/>
</dbReference>
<keyword evidence="5" id="KW-0862">Zinc</keyword>
<dbReference type="SUPFAM" id="SSF57667">
    <property type="entry name" value="beta-beta-alpha zinc fingers"/>
    <property type="match status" value="1"/>
</dbReference>
<keyword evidence="7" id="KW-0804">Transcription</keyword>
<name>A0A319BCM9_ASPVC</name>
<keyword evidence="2" id="KW-0479">Metal-binding</keyword>
<evidence type="ECO:0000256" key="2">
    <source>
        <dbReference type="ARBA" id="ARBA00022723"/>
    </source>
</evidence>